<gene>
    <name evidence="2" type="ORF">ECE50_018485</name>
</gene>
<evidence type="ECO:0000256" key="1">
    <source>
        <dbReference type="SAM" id="Phobius"/>
    </source>
</evidence>
<dbReference type="EMBL" id="RIAR02000001">
    <property type="protein sequence ID" value="NSL88835.1"/>
    <property type="molecule type" value="Genomic_DNA"/>
</dbReference>
<feature type="transmembrane region" description="Helical" evidence="1">
    <location>
        <begin position="6"/>
        <end position="28"/>
    </location>
</feature>
<dbReference type="Proteomes" id="UP000281028">
    <property type="component" value="Unassembled WGS sequence"/>
</dbReference>
<evidence type="ECO:0000313" key="2">
    <source>
        <dbReference type="EMBL" id="NSL88835.1"/>
    </source>
</evidence>
<accession>A0A9Q5GMP7</accession>
<keyword evidence="1" id="KW-0812">Transmembrane</keyword>
<proteinExistence type="predicted"/>
<feature type="transmembrane region" description="Helical" evidence="1">
    <location>
        <begin position="35"/>
        <end position="56"/>
    </location>
</feature>
<protein>
    <submittedName>
        <fullName evidence="2">Uncharacterized protein</fullName>
    </submittedName>
</protein>
<reference evidence="2" key="1">
    <citation type="submission" date="2020-05" db="EMBL/GenBank/DDBJ databases">
        <title>Chitinophaga laudate sp. nov., isolated from a tropical peat swamp.</title>
        <authorList>
            <person name="Goh C.B.S."/>
            <person name="Lee M.S."/>
            <person name="Parimannan S."/>
            <person name="Pasbakhsh P."/>
            <person name="Yule C.M."/>
            <person name="Rajandas H."/>
            <person name="Loke S."/>
            <person name="Croft L."/>
            <person name="Tan J.B.L."/>
        </authorList>
    </citation>
    <scope>NUCLEOTIDE SEQUENCE</scope>
    <source>
        <strain evidence="2">Mgbs1</strain>
    </source>
</reference>
<sequence>MKINSVIWSILLCLVVFLFSSQISVVAYHHATLPISLTGGILLACCLMQLVCGYRSLRELYPDKNQRDWRHSLHLAWVGAAVIGCFVFYALAGLREEWQLKRKGVKVAGSIESSVRQQQQEYAVSNIIVKFTTRENKKVKAHVSLPSEVFSARYKDQPVEILYLPEEPDIFQLMYDEDAGDIPGRSLTLTELELMLASTFSQDSLGMLLNTISYHWEREISHDSMPYWINTTNEDMLMLVPGKEVRYAMMSRKPDTMLLCMENYTRIEDIGLNTKTPRTQTGRVPLTMPEEAWKNDSHTLFLHRRKLKEGMMTQLLMIPLRP</sequence>
<evidence type="ECO:0000313" key="3">
    <source>
        <dbReference type="Proteomes" id="UP000281028"/>
    </source>
</evidence>
<name>A0A9Q5GMP7_9BACT</name>
<keyword evidence="3" id="KW-1185">Reference proteome</keyword>
<dbReference type="AlphaFoldDB" id="A0A9Q5GMP7"/>
<keyword evidence="1" id="KW-1133">Transmembrane helix</keyword>
<feature type="transmembrane region" description="Helical" evidence="1">
    <location>
        <begin position="76"/>
        <end position="94"/>
    </location>
</feature>
<comment type="caution">
    <text evidence="2">The sequence shown here is derived from an EMBL/GenBank/DDBJ whole genome shotgun (WGS) entry which is preliminary data.</text>
</comment>
<organism evidence="2 3">
    <name type="scientific">Chitinophaga solisilvae</name>
    <dbReference type="NCBI Taxonomy" id="1233460"/>
    <lineage>
        <taxon>Bacteria</taxon>
        <taxon>Pseudomonadati</taxon>
        <taxon>Bacteroidota</taxon>
        <taxon>Chitinophagia</taxon>
        <taxon>Chitinophagales</taxon>
        <taxon>Chitinophagaceae</taxon>
        <taxon>Chitinophaga</taxon>
    </lineage>
</organism>
<keyword evidence="1" id="KW-0472">Membrane</keyword>